<feature type="domain" description="Methionyl/Valyl/Leucyl/Isoleucyl-tRNA synthetase anticodon-binding" evidence="6">
    <location>
        <begin position="94"/>
        <end position="146"/>
    </location>
</feature>
<keyword evidence="8" id="KW-1185">Reference proteome</keyword>
<dbReference type="PANTHER" id="PTHR42765">
    <property type="entry name" value="SOLEUCYL-TRNA SYNTHETASE"/>
    <property type="match status" value="1"/>
</dbReference>
<dbReference type="AlphaFoldDB" id="A0A4S4D632"/>
<dbReference type="GO" id="GO:0006428">
    <property type="term" value="P:isoleucyl-tRNA aminoacylation"/>
    <property type="evidence" value="ECO:0007669"/>
    <property type="project" value="TreeGrafter"/>
</dbReference>
<proteinExistence type="predicted"/>
<dbReference type="STRING" id="542762.A0A4S4D632"/>
<protein>
    <recommendedName>
        <fullName evidence="6">Methionyl/Valyl/Leucyl/Isoleucyl-tRNA synthetase anticodon-binding domain-containing protein</fullName>
    </recommendedName>
</protein>
<evidence type="ECO:0000256" key="5">
    <source>
        <dbReference type="ARBA" id="ARBA00023146"/>
    </source>
</evidence>
<sequence length="158" mass="18307">MFPMLLRTLSTATYPLLLLNTENYSSVDSCNIHFVRPRCTRHFSLSLRCCVQEAPSYGADVLSLWVSSVDYTCDVLIGPQGDNVVPYSDLPMIDQHALFQLENVVQNIKDSFKNYQFFKIFQIIQRFAIVDLSDFYFDAAKDRLYVGYVTLHHKELYL</sequence>
<dbReference type="PANTHER" id="PTHR42765:SF1">
    <property type="entry name" value="ISOLEUCINE--TRNA LIGASE, MITOCHONDRIAL"/>
    <property type="match status" value="1"/>
</dbReference>
<dbReference type="GO" id="GO:0005739">
    <property type="term" value="C:mitochondrion"/>
    <property type="evidence" value="ECO:0007669"/>
    <property type="project" value="TreeGrafter"/>
</dbReference>
<dbReference type="GO" id="GO:0004822">
    <property type="term" value="F:isoleucine-tRNA ligase activity"/>
    <property type="evidence" value="ECO:0007669"/>
    <property type="project" value="TreeGrafter"/>
</dbReference>
<dbReference type="EMBL" id="SDRB02012775">
    <property type="protein sequence ID" value="THF96745.1"/>
    <property type="molecule type" value="Genomic_DNA"/>
</dbReference>
<dbReference type="Proteomes" id="UP000306102">
    <property type="component" value="Unassembled WGS sequence"/>
</dbReference>
<evidence type="ECO:0000313" key="8">
    <source>
        <dbReference type="Proteomes" id="UP000306102"/>
    </source>
</evidence>
<dbReference type="InterPro" id="IPR009080">
    <property type="entry name" value="tRNAsynth_Ia_anticodon-bd"/>
</dbReference>
<keyword evidence="5" id="KW-0030">Aminoacyl-tRNA synthetase</keyword>
<comment type="caution">
    <text evidence="7">The sequence shown here is derived from an EMBL/GenBank/DDBJ whole genome shotgun (WGS) entry which is preliminary data.</text>
</comment>
<dbReference type="InterPro" id="IPR013155">
    <property type="entry name" value="M/V/L/I-tRNA-synth_anticd-bd"/>
</dbReference>
<evidence type="ECO:0000256" key="4">
    <source>
        <dbReference type="ARBA" id="ARBA00022917"/>
    </source>
</evidence>
<dbReference type="SUPFAM" id="SSF47323">
    <property type="entry name" value="Anticodon-binding domain of a subclass of class I aminoacyl-tRNA synthetases"/>
    <property type="match status" value="1"/>
</dbReference>
<keyword evidence="1" id="KW-0436">Ligase</keyword>
<dbReference type="Gene3D" id="1.10.730.20">
    <property type="match status" value="1"/>
</dbReference>
<keyword evidence="4" id="KW-0648">Protein biosynthesis</keyword>
<dbReference type="InterPro" id="IPR050081">
    <property type="entry name" value="Ile-tRNA_ligase"/>
</dbReference>
<evidence type="ECO:0000313" key="7">
    <source>
        <dbReference type="EMBL" id="THF96745.1"/>
    </source>
</evidence>
<evidence type="ECO:0000256" key="3">
    <source>
        <dbReference type="ARBA" id="ARBA00022840"/>
    </source>
</evidence>
<gene>
    <name evidence="7" type="ORF">TEA_011199</name>
</gene>
<dbReference type="GO" id="GO:0032543">
    <property type="term" value="P:mitochondrial translation"/>
    <property type="evidence" value="ECO:0007669"/>
    <property type="project" value="TreeGrafter"/>
</dbReference>
<keyword evidence="2" id="KW-0547">Nucleotide-binding</keyword>
<reference evidence="7 8" key="1">
    <citation type="journal article" date="2018" name="Proc. Natl. Acad. Sci. U.S.A.">
        <title>Draft genome sequence of Camellia sinensis var. sinensis provides insights into the evolution of the tea genome and tea quality.</title>
        <authorList>
            <person name="Wei C."/>
            <person name="Yang H."/>
            <person name="Wang S."/>
            <person name="Zhao J."/>
            <person name="Liu C."/>
            <person name="Gao L."/>
            <person name="Xia E."/>
            <person name="Lu Y."/>
            <person name="Tai Y."/>
            <person name="She G."/>
            <person name="Sun J."/>
            <person name="Cao H."/>
            <person name="Tong W."/>
            <person name="Gao Q."/>
            <person name="Li Y."/>
            <person name="Deng W."/>
            <person name="Jiang X."/>
            <person name="Wang W."/>
            <person name="Chen Q."/>
            <person name="Zhang S."/>
            <person name="Li H."/>
            <person name="Wu J."/>
            <person name="Wang P."/>
            <person name="Li P."/>
            <person name="Shi C."/>
            <person name="Zheng F."/>
            <person name="Jian J."/>
            <person name="Huang B."/>
            <person name="Shan D."/>
            <person name="Shi M."/>
            <person name="Fang C."/>
            <person name="Yue Y."/>
            <person name="Li F."/>
            <person name="Li D."/>
            <person name="Wei S."/>
            <person name="Han B."/>
            <person name="Jiang C."/>
            <person name="Yin Y."/>
            <person name="Xia T."/>
            <person name="Zhang Z."/>
            <person name="Bennetzen J.L."/>
            <person name="Zhao S."/>
            <person name="Wan X."/>
        </authorList>
    </citation>
    <scope>NUCLEOTIDE SEQUENCE [LARGE SCALE GENOMIC DNA]</scope>
    <source>
        <strain evidence="8">cv. Shuchazao</strain>
        <tissue evidence="7">Leaf</tissue>
    </source>
</reference>
<name>A0A4S4D632_CAMSN</name>
<organism evidence="7 8">
    <name type="scientific">Camellia sinensis var. sinensis</name>
    <name type="common">China tea</name>
    <dbReference type="NCBI Taxonomy" id="542762"/>
    <lineage>
        <taxon>Eukaryota</taxon>
        <taxon>Viridiplantae</taxon>
        <taxon>Streptophyta</taxon>
        <taxon>Embryophyta</taxon>
        <taxon>Tracheophyta</taxon>
        <taxon>Spermatophyta</taxon>
        <taxon>Magnoliopsida</taxon>
        <taxon>eudicotyledons</taxon>
        <taxon>Gunneridae</taxon>
        <taxon>Pentapetalae</taxon>
        <taxon>asterids</taxon>
        <taxon>Ericales</taxon>
        <taxon>Theaceae</taxon>
        <taxon>Camellia</taxon>
    </lineage>
</organism>
<evidence type="ECO:0000256" key="2">
    <source>
        <dbReference type="ARBA" id="ARBA00022741"/>
    </source>
</evidence>
<keyword evidence="3" id="KW-0067">ATP-binding</keyword>
<evidence type="ECO:0000256" key="1">
    <source>
        <dbReference type="ARBA" id="ARBA00022598"/>
    </source>
</evidence>
<dbReference type="Pfam" id="PF08264">
    <property type="entry name" value="Anticodon_1"/>
    <property type="match status" value="1"/>
</dbReference>
<dbReference type="GO" id="GO:0005524">
    <property type="term" value="F:ATP binding"/>
    <property type="evidence" value="ECO:0007669"/>
    <property type="project" value="UniProtKB-KW"/>
</dbReference>
<accession>A0A4S4D632</accession>
<evidence type="ECO:0000259" key="6">
    <source>
        <dbReference type="Pfam" id="PF08264"/>
    </source>
</evidence>